<dbReference type="CDD" id="cd03254">
    <property type="entry name" value="ABCC_Glucan_exporter_like"/>
    <property type="match status" value="1"/>
</dbReference>
<dbReference type="CDD" id="cd18544">
    <property type="entry name" value="ABC_6TM_TmrA_like"/>
    <property type="match status" value="1"/>
</dbReference>
<dbReference type="GO" id="GO:0005524">
    <property type="term" value="F:ATP binding"/>
    <property type="evidence" value="ECO:0007669"/>
    <property type="project" value="UniProtKB-KW"/>
</dbReference>
<dbReference type="InterPro" id="IPR003593">
    <property type="entry name" value="AAA+_ATPase"/>
</dbReference>
<evidence type="ECO:0000313" key="10">
    <source>
        <dbReference type="EMBL" id="BCR35519.1"/>
    </source>
</evidence>
<dbReference type="InterPro" id="IPR017871">
    <property type="entry name" value="ABC_transporter-like_CS"/>
</dbReference>
<comment type="similarity">
    <text evidence="2">Belongs to the ABC transporter superfamily.</text>
</comment>
<feature type="transmembrane region" description="Helical" evidence="9">
    <location>
        <begin position="283"/>
        <end position="300"/>
    </location>
</feature>
<dbReference type="PROSITE" id="PS50893">
    <property type="entry name" value="ABC_TRANSPORTER_2"/>
    <property type="match status" value="1"/>
</dbReference>
<proteinExistence type="inferred from homology"/>
<dbReference type="EMBL" id="AP024412">
    <property type="protein sequence ID" value="BCR35519.1"/>
    <property type="molecule type" value="Genomic_DNA"/>
</dbReference>
<evidence type="ECO:0000256" key="9">
    <source>
        <dbReference type="SAM" id="Phobius"/>
    </source>
</evidence>
<dbReference type="Proteomes" id="UP000620133">
    <property type="component" value="Chromosome"/>
</dbReference>
<gene>
    <name evidence="10" type="ORF">MPAN_004120</name>
</gene>
<evidence type="ECO:0000256" key="1">
    <source>
        <dbReference type="ARBA" id="ARBA00004651"/>
    </source>
</evidence>
<dbReference type="Pfam" id="PF00005">
    <property type="entry name" value="ABC_tran"/>
    <property type="match status" value="1"/>
</dbReference>
<evidence type="ECO:0000256" key="6">
    <source>
        <dbReference type="ARBA" id="ARBA00022840"/>
    </source>
</evidence>
<keyword evidence="4 9" id="KW-0812">Transmembrane</keyword>
<dbReference type="Gene3D" id="1.20.1560.10">
    <property type="entry name" value="ABC transporter type 1, transmembrane domain"/>
    <property type="match status" value="1"/>
</dbReference>
<dbReference type="InterPro" id="IPR027417">
    <property type="entry name" value="P-loop_NTPase"/>
</dbReference>
<evidence type="ECO:0000256" key="4">
    <source>
        <dbReference type="ARBA" id="ARBA00022692"/>
    </source>
</evidence>
<comment type="subcellular location">
    <subcellularLocation>
        <location evidence="1">Cell membrane</location>
        <topology evidence="1">Multi-pass membrane protein</topology>
    </subcellularLocation>
</comment>
<feature type="transmembrane region" description="Helical" evidence="9">
    <location>
        <begin position="71"/>
        <end position="93"/>
    </location>
</feature>
<dbReference type="SUPFAM" id="SSF52540">
    <property type="entry name" value="P-loop containing nucleoside triphosphate hydrolases"/>
    <property type="match status" value="1"/>
</dbReference>
<sequence>MKDFKDNTRERSDKEVLRRLVRYMLPYKKQFFWIVVMMFIGIAIQLLPPFLIGFTVDTVSSDVLTQTQKLYRILIMGGSFIVALIVGNTINYFQSILLQKVGQQTVVTLRNDVFNHIENLAISQINEVPVGKLVTRVVNDTNTISEMYTSVAVNLVKNIIYIFAILVVILVISIKMTLYVLIVIPFVIIASILFRKFSRASYRRVRANVAEVNAFLSENLSGMKITQIFNQEEKKKNEFFEKTTNLKKSYLREILVFGIYRPTIYLSAMIGSILVLFIGYQEVMAGVITAGILFSFYNYVGDFFQPIQQLAEDFNILQNSFASAEKIFDVLDTKPIIADEDDAIELESFSGRIEFKDVWFKYIEDEWVLKGVSFDVNPGDTVAFVGATGSGKTTILSLIVRNYDIQKGQILIDGVDIKRIKRSSLRKHIGQMLQDVFLFSGTIKDNITLKDDEITKEEVISSSEYVGANTFIDKLPDSYDHVVLERGNNFSSGQRQLISFARALVYNPSLMILDEATANIDSETEELIQESLQKLMNISTMLIVAHRLSTIQHSDKIIVMQKGEIKEFGSHQDLLQLKGLYYNLYRLQYDEELQIK</sequence>
<dbReference type="GO" id="GO:0016887">
    <property type="term" value="F:ATP hydrolysis activity"/>
    <property type="evidence" value="ECO:0007669"/>
    <property type="project" value="InterPro"/>
</dbReference>
<feature type="transmembrane region" description="Helical" evidence="9">
    <location>
        <begin position="254"/>
        <end position="277"/>
    </location>
</feature>
<keyword evidence="6" id="KW-0067">ATP-binding</keyword>
<dbReference type="InterPro" id="IPR039421">
    <property type="entry name" value="Type_1_exporter"/>
</dbReference>
<dbReference type="AlphaFoldDB" id="A0A7U9XWD5"/>
<feature type="transmembrane region" description="Helical" evidence="9">
    <location>
        <begin position="178"/>
        <end position="194"/>
    </location>
</feature>
<dbReference type="SMART" id="SM00382">
    <property type="entry name" value="AAA"/>
    <property type="match status" value="1"/>
</dbReference>
<evidence type="ECO:0000256" key="8">
    <source>
        <dbReference type="ARBA" id="ARBA00023136"/>
    </source>
</evidence>
<evidence type="ECO:0000256" key="2">
    <source>
        <dbReference type="ARBA" id="ARBA00005417"/>
    </source>
</evidence>
<feature type="transmembrane region" description="Helical" evidence="9">
    <location>
        <begin position="155"/>
        <end position="172"/>
    </location>
</feature>
<evidence type="ECO:0000256" key="7">
    <source>
        <dbReference type="ARBA" id="ARBA00022989"/>
    </source>
</evidence>
<keyword evidence="7 9" id="KW-1133">Transmembrane helix</keyword>
<dbReference type="Pfam" id="PF00664">
    <property type="entry name" value="ABC_membrane"/>
    <property type="match status" value="1"/>
</dbReference>
<dbReference type="RefSeq" id="WP_176239961.1">
    <property type="nucleotide sequence ID" value="NZ_AP024412.1"/>
</dbReference>
<protein>
    <submittedName>
        <fullName evidence="10">Lipid A ABC transporter permease/ATP-binding protein</fullName>
    </submittedName>
</protein>
<dbReference type="PANTHER" id="PTHR43394">
    <property type="entry name" value="ATP-DEPENDENT PERMEASE MDL1, MITOCHONDRIAL"/>
    <property type="match status" value="1"/>
</dbReference>
<dbReference type="PANTHER" id="PTHR43394:SF1">
    <property type="entry name" value="ATP-BINDING CASSETTE SUB-FAMILY B MEMBER 10, MITOCHONDRIAL"/>
    <property type="match status" value="1"/>
</dbReference>
<dbReference type="InterPro" id="IPR003439">
    <property type="entry name" value="ABC_transporter-like_ATP-bd"/>
</dbReference>
<dbReference type="PROSITE" id="PS50929">
    <property type="entry name" value="ABC_TM1F"/>
    <property type="match status" value="1"/>
</dbReference>
<dbReference type="Gene3D" id="3.40.50.300">
    <property type="entry name" value="P-loop containing nucleotide triphosphate hydrolases"/>
    <property type="match status" value="1"/>
</dbReference>
<keyword evidence="3" id="KW-0813">Transport</keyword>
<organism evidence="10 11">
    <name type="scientific">Mariniplasma anaerobium</name>
    <dbReference type="NCBI Taxonomy" id="2735436"/>
    <lineage>
        <taxon>Bacteria</taxon>
        <taxon>Bacillati</taxon>
        <taxon>Mycoplasmatota</taxon>
        <taxon>Mollicutes</taxon>
        <taxon>Acholeplasmatales</taxon>
        <taxon>Acholeplasmataceae</taxon>
        <taxon>Mariniplasma</taxon>
    </lineage>
</organism>
<dbReference type="FunFam" id="3.40.50.300:FF:000287">
    <property type="entry name" value="Multidrug ABC transporter ATP-binding protein"/>
    <property type="match status" value="1"/>
</dbReference>
<accession>A0A7U9XWD5</accession>
<dbReference type="KEGG" id="manr:MPAN_004120"/>
<dbReference type="GO" id="GO:0015421">
    <property type="term" value="F:ABC-type oligopeptide transporter activity"/>
    <property type="evidence" value="ECO:0007669"/>
    <property type="project" value="TreeGrafter"/>
</dbReference>
<keyword evidence="11" id="KW-1185">Reference proteome</keyword>
<evidence type="ECO:0000256" key="5">
    <source>
        <dbReference type="ARBA" id="ARBA00022741"/>
    </source>
</evidence>
<reference evidence="10" key="1">
    <citation type="submission" date="2021-01" db="EMBL/GenBank/DDBJ databases">
        <title>Draft genome sequence of Acholeplasmataceae bacterium strain Mahy22.</title>
        <authorList>
            <person name="Watanabe M."/>
            <person name="Kojima H."/>
            <person name="Fukui M."/>
        </authorList>
    </citation>
    <scope>NUCLEOTIDE SEQUENCE</scope>
    <source>
        <strain evidence="10">Mahy22</strain>
    </source>
</reference>
<name>A0A7U9XWD5_9MOLU</name>
<dbReference type="InterPro" id="IPR011527">
    <property type="entry name" value="ABC1_TM_dom"/>
</dbReference>
<evidence type="ECO:0000313" key="11">
    <source>
        <dbReference type="Proteomes" id="UP000620133"/>
    </source>
</evidence>
<keyword evidence="5" id="KW-0547">Nucleotide-binding</keyword>
<dbReference type="PROSITE" id="PS00211">
    <property type="entry name" value="ABC_TRANSPORTER_1"/>
    <property type="match status" value="1"/>
</dbReference>
<dbReference type="SUPFAM" id="SSF90123">
    <property type="entry name" value="ABC transporter transmembrane region"/>
    <property type="match status" value="1"/>
</dbReference>
<keyword evidence="8 9" id="KW-0472">Membrane</keyword>
<dbReference type="GO" id="GO:0005886">
    <property type="term" value="C:plasma membrane"/>
    <property type="evidence" value="ECO:0007669"/>
    <property type="project" value="UniProtKB-SubCell"/>
</dbReference>
<evidence type="ECO:0000256" key="3">
    <source>
        <dbReference type="ARBA" id="ARBA00022448"/>
    </source>
</evidence>
<feature type="transmembrane region" description="Helical" evidence="9">
    <location>
        <begin position="31"/>
        <end position="51"/>
    </location>
</feature>
<dbReference type="InterPro" id="IPR036640">
    <property type="entry name" value="ABC1_TM_sf"/>
</dbReference>